<organism evidence="1 2">
    <name type="scientific">Aurantibacter aestuarii</name>
    <dbReference type="NCBI Taxonomy" id="1266046"/>
    <lineage>
        <taxon>Bacteria</taxon>
        <taxon>Pseudomonadati</taxon>
        <taxon>Bacteroidota</taxon>
        <taxon>Flavobacteriia</taxon>
        <taxon>Flavobacteriales</taxon>
        <taxon>Flavobacteriaceae</taxon>
        <taxon>Aurantibacter</taxon>
    </lineage>
</organism>
<dbReference type="Pfam" id="PF14060">
    <property type="entry name" value="DUF4252"/>
    <property type="match status" value="1"/>
</dbReference>
<dbReference type="Proteomes" id="UP000238426">
    <property type="component" value="Unassembled WGS sequence"/>
</dbReference>
<comment type="caution">
    <text evidence="1">The sequence shown here is derived from an EMBL/GenBank/DDBJ whole genome shotgun (WGS) entry which is preliminary data.</text>
</comment>
<protein>
    <submittedName>
        <fullName evidence="1">DUF4252 domain-containing protein</fullName>
    </submittedName>
</protein>
<reference evidence="1 2" key="1">
    <citation type="submission" date="2018-03" db="EMBL/GenBank/DDBJ databases">
        <title>Mesoflavibacter sp. HG37 and Mesoflavibacter sp. HG96 sp.nov., two marine bacteria isolated from seawater of Western Pacific Ocean.</title>
        <authorList>
            <person name="Cheng H."/>
            <person name="Wu Y.-H."/>
            <person name="Guo L.-L."/>
            <person name="Xu X.-W."/>
        </authorList>
    </citation>
    <scope>NUCLEOTIDE SEQUENCE [LARGE SCALE GENOMIC DNA]</scope>
    <source>
        <strain evidence="1 2">KCTC 32269</strain>
    </source>
</reference>
<dbReference type="AlphaFoldDB" id="A0A2T1N5C8"/>
<sequence>MRSILALVLIALTFSSCKKEDSIQTFFVEHQERPDYSVVDVSSSLLDLEKTNLNVEEQEALDSFDKLHILLYKATDSTQEAYESELKKINKVFKNKAYPELFVFNDNGTKFKIHTVGENDEVDEILVLASSNRMGFAAIRVLGDNMDATKMATLVSKIQNSNANNDKLKGIMNFLQ</sequence>
<dbReference type="PROSITE" id="PS51257">
    <property type="entry name" value="PROKAR_LIPOPROTEIN"/>
    <property type="match status" value="1"/>
</dbReference>
<evidence type="ECO:0000313" key="2">
    <source>
        <dbReference type="Proteomes" id="UP000238426"/>
    </source>
</evidence>
<keyword evidence="2" id="KW-1185">Reference proteome</keyword>
<gene>
    <name evidence="1" type="ORF">C7H52_12500</name>
</gene>
<evidence type="ECO:0000313" key="1">
    <source>
        <dbReference type="EMBL" id="PSG86498.1"/>
    </source>
</evidence>
<dbReference type="InterPro" id="IPR025348">
    <property type="entry name" value="DUF4252"/>
</dbReference>
<accession>A0A2T1N5C8</accession>
<proteinExistence type="predicted"/>
<name>A0A2T1N5C8_9FLAO</name>
<dbReference type="RefSeq" id="WP_106464236.1">
    <property type="nucleotide sequence ID" value="NZ_PXOQ01000015.1"/>
</dbReference>
<dbReference type="OrthoDB" id="1143555at2"/>
<dbReference type="EMBL" id="PXOQ01000015">
    <property type="protein sequence ID" value="PSG86498.1"/>
    <property type="molecule type" value="Genomic_DNA"/>
</dbReference>